<accession>A0AA40BWF3</accession>
<dbReference type="EMBL" id="JAULSU010000005">
    <property type="protein sequence ID" value="KAK0616193.1"/>
    <property type="molecule type" value="Genomic_DNA"/>
</dbReference>
<name>A0AA40BWF3_9PEZI</name>
<keyword evidence="3" id="KW-1185">Reference proteome</keyword>
<dbReference type="AlphaFoldDB" id="A0AA40BWF3"/>
<proteinExistence type="predicted"/>
<evidence type="ECO:0000313" key="3">
    <source>
        <dbReference type="Proteomes" id="UP001175000"/>
    </source>
</evidence>
<dbReference type="Proteomes" id="UP001175000">
    <property type="component" value="Unassembled WGS sequence"/>
</dbReference>
<feature type="compositionally biased region" description="Basic and acidic residues" evidence="1">
    <location>
        <begin position="119"/>
        <end position="129"/>
    </location>
</feature>
<evidence type="ECO:0000256" key="1">
    <source>
        <dbReference type="SAM" id="MobiDB-lite"/>
    </source>
</evidence>
<protein>
    <submittedName>
        <fullName evidence="2">Uncharacterized protein</fullName>
    </submittedName>
</protein>
<feature type="compositionally biased region" description="Polar residues" evidence="1">
    <location>
        <begin position="98"/>
        <end position="114"/>
    </location>
</feature>
<comment type="caution">
    <text evidence="2">The sequence shown here is derived from an EMBL/GenBank/DDBJ whole genome shotgun (WGS) entry which is preliminary data.</text>
</comment>
<reference evidence="2" key="1">
    <citation type="submission" date="2023-06" db="EMBL/GenBank/DDBJ databases">
        <title>Genome-scale phylogeny and comparative genomics of the fungal order Sordariales.</title>
        <authorList>
            <consortium name="Lawrence Berkeley National Laboratory"/>
            <person name="Hensen N."/>
            <person name="Bonometti L."/>
            <person name="Westerberg I."/>
            <person name="Brannstrom I.O."/>
            <person name="Guillou S."/>
            <person name="Cros-Aarteil S."/>
            <person name="Calhoun S."/>
            <person name="Haridas S."/>
            <person name="Kuo A."/>
            <person name="Mondo S."/>
            <person name="Pangilinan J."/>
            <person name="Riley R."/>
            <person name="Labutti K."/>
            <person name="Andreopoulos B."/>
            <person name="Lipzen A."/>
            <person name="Chen C."/>
            <person name="Yanf M."/>
            <person name="Daum C."/>
            <person name="Ng V."/>
            <person name="Clum A."/>
            <person name="Steindorff A."/>
            <person name="Ohm R."/>
            <person name="Martin F."/>
            <person name="Silar P."/>
            <person name="Natvig D."/>
            <person name="Lalanne C."/>
            <person name="Gautier V."/>
            <person name="Ament-Velasquez S.L."/>
            <person name="Kruys A."/>
            <person name="Hutchinson M.I."/>
            <person name="Powell A.J."/>
            <person name="Barry K."/>
            <person name="Miller A.N."/>
            <person name="Grigoriev I.V."/>
            <person name="Debuchy R."/>
            <person name="Gladieux P."/>
            <person name="Thoren M.H."/>
            <person name="Johannesson H."/>
        </authorList>
    </citation>
    <scope>NUCLEOTIDE SEQUENCE</scope>
    <source>
        <strain evidence="2">CBS 606.72</strain>
    </source>
</reference>
<sequence length="129" mass="14637">MKQLATLHLAPWGWAQYPFFVRTLPGRLLYGLWELEVDANVMPSLWEPPRQAVERYTAESEETPLSSLTRHFTRCMLTILVESLQSLLSSAAARPQAMSHSQLATPKTQGSQAPNGPDHLLEKRQKLKR</sequence>
<feature type="region of interest" description="Disordered" evidence="1">
    <location>
        <begin position="95"/>
        <end position="129"/>
    </location>
</feature>
<gene>
    <name evidence="2" type="ORF">B0T14DRAFT_242202</name>
</gene>
<organism evidence="2 3">
    <name type="scientific">Immersiella caudata</name>
    <dbReference type="NCBI Taxonomy" id="314043"/>
    <lineage>
        <taxon>Eukaryota</taxon>
        <taxon>Fungi</taxon>
        <taxon>Dikarya</taxon>
        <taxon>Ascomycota</taxon>
        <taxon>Pezizomycotina</taxon>
        <taxon>Sordariomycetes</taxon>
        <taxon>Sordariomycetidae</taxon>
        <taxon>Sordariales</taxon>
        <taxon>Lasiosphaeriaceae</taxon>
        <taxon>Immersiella</taxon>
    </lineage>
</organism>
<evidence type="ECO:0000313" key="2">
    <source>
        <dbReference type="EMBL" id="KAK0616193.1"/>
    </source>
</evidence>